<protein>
    <recommendedName>
        <fullName evidence="4">Glycoside hydrolase 123 C-terminal domain-containing protein</fullName>
    </recommendedName>
</protein>
<evidence type="ECO:0008006" key="4">
    <source>
        <dbReference type="Google" id="ProtNLM"/>
    </source>
</evidence>
<name>A0ABZ0PD25_9PROT</name>
<keyword evidence="1" id="KW-0732">Signal</keyword>
<dbReference type="EMBL" id="CP137852">
    <property type="protein sequence ID" value="WPB83598.1"/>
    <property type="molecule type" value="Genomic_DNA"/>
</dbReference>
<evidence type="ECO:0000256" key="1">
    <source>
        <dbReference type="SAM" id="SignalP"/>
    </source>
</evidence>
<reference evidence="2 3" key="1">
    <citation type="submission" date="2023-11" db="EMBL/GenBank/DDBJ databases">
        <title>Arctic aerobic anoxygenic photoheterotroph Sediminicoccus rosea KRV36 adapts its photosynthesis to long days of polar summer.</title>
        <authorList>
            <person name="Tomasch J."/>
            <person name="Kopejtka K."/>
            <person name="Bily T."/>
            <person name="Gardiner A.T."/>
            <person name="Gardian Z."/>
            <person name="Shivaramu S."/>
            <person name="Koblizek M."/>
            <person name="Engelhardt F."/>
            <person name="Kaftan D."/>
        </authorList>
    </citation>
    <scope>NUCLEOTIDE SEQUENCE [LARGE SCALE GENOMIC DNA]</scope>
    <source>
        <strain evidence="2 3">R-30</strain>
    </source>
</reference>
<dbReference type="RefSeq" id="WP_318647572.1">
    <property type="nucleotide sequence ID" value="NZ_CP137852.1"/>
</dbReference>
<dbReference type="Proteomes" id="UP001305521">
    <property type="component" value="Chromosome"/>
</dbReference>
<organism evidence="2 3">
    <name type="scientific">Sediminicoccus rosea</name>
    <dbReference type="NCBI Taxonomy" id="1225128"/>
    <lineage>
        <taxon>Bacteria</taxon>
        <taxon>Pseudomonadati</taxon>
        <taxon>Pseudomonadota</taxon>
        <taxon>Alphaproteobacteria</taxon>
        <taxon>Acetobacterales</taxon>
        <taxon>Roseomonadaceae</taxon>
        <taxon>Sediminicoccus</taxon>
    </lineage>
</organism>
<accession>A0ABZ0PD25</accession>
<keyword evidence="3" id="KW-1185">Reference proteome</keyword>
<proteinExistence type="predicted"/>
<feature type="signal peptide" evidence="1">
    <location>
        <begin position="1"/>
        <end position="16"/>
    </location>
</feature>
<evidence type="ECO:0000313" key="3">
    <source>
        <dbReference type="Proteomes" id="UP001305521"/>
    </source>
</evidence>
<feature type="chain" id="PRO_5046684529" description="Glycoside hydrolase 123 C-terminal domain-containing protein" evidence="1">
    <location>
        <begin position="17"/>
        <end position="758"/>
    </location>
</feature>
<gene>
    <name evidence="2" type="ORF">R9Z33_15970</name>
</gene>
<evidence type="ECO:0000313" key="2">
    <source>
        <dbReference type="EMBL" id="WPB83598.1"/>
    </source>
</evidence>
<sequence>MRALLILLLSLASASAETLRIGPPPIMPALPELVLTGENLGTVPSLLVLRVDDRASPPYHDRANIERMVPPGPFTLRLRLPLLTTPRGRAIEPGAIRLAIADARDSGMRLSRLAIEGAPALPLGVHGWSFAPEGAAPLSGMTSVIPGGPGLTGINPRHVRRPGEDPILARGMTGVTRFAAPLPPGDWKITLWTEDPGEWETLPQLLEHRVRINGRDVVLFRRTPEEWAAQRYFAGREGEVTDSPWAALGARRGGRIEADVQLAPGEDLVVELAGHPRAATHLAAILAEPGTEGRRAMEALREARFNENWPVLHRPAAQNATRLSVTSPAQSWAAPGSIVALRFTATGPAGTLTPSWIWQGEALPMRVLWGQWRWRRPAPETPGVVLSAAHLRADSEAIPLPAGLPREITALVTIPEGAPPGERRLRLSVGGATAEARLTVLPLRRPAPSQRVGVFLDVAPHLTPAQSSRQSACDLETLRALGLDLIAPPLATPPDHAALVADLAAAATRFPGPIIAYAPLRRLEAQMGPRDAAQTLVAAERAIAAAGLPQPVWVVADEPSGAGMADRVRAMAVALREAGSEARLAGHLNNPADTALLPLLHLATVNQGYGADANDIARLRAAGLRAFLYNMPRLRLAAGFYLWRSGAEGLLQWHARMPTADAFDPTDGREGDVQFFWPTPGICAAPDLDADLLEILAGQEDLRWLAWLETAPGDAAVALRRRLRREVPATWREAMALPPGAPELWQNAIIALARDLVR</sequence>